<comment type="caution">
    <text evidence="1">The sequence shown here is derived from an EMBL/GenBank/DDBJ whole genome shotgun (WGS) entry which is preliminary data.</text>
</comment>
<dbReference type="AlphaFoldDB" id="A0A7W4VL30"/>
<keyword evidence="2" id="KW-1185">Reference proteome</keyword>
<evidence type="ECO:0000313" key="1">
    <source>
        <dbReference type="EMBL" id="MBB3019106.1"/>
    </source>
</evidence>
<organism evidence="1 2">
    <name type="scientific">Microvirga lupini</name>
    <dbReference type="NCBI Taxonomy" id="420324"/>
    <lineage>
        <taxon>Bacteria</taxon>
        <taxon>Pseudomonadati</taxon>
        <taxon>Pseudomonadota</taxon>
        <taxon>Alphaproteobacteria</taxon>
        <taxon>Hyphomicrobiales</taxon>
        <taxon>Methylobacteriaceae</taxon>
        <taxon>Microvirga</taxon>
    </lineage>
</organism>
<evidence type="ECO:0000313" key="2">
    <source>
        <dbReference type="Proteomes" id="UP000532010"/>
    </source>
</evidence>
<name>A0A7W4VL30_9HYPH</name>
<dbReference type="EMBL" id="JACHWB010000002">
    <property type="protein sequence ID" value="MBB3019106.1"/>
    <property type="molecule type" value="Genomic_DNA"/>
</dbReference>
<reference evidence="1 2" key="1">
    <citation type="submission" date="2020-08" db="EMBL/GenBank/DDBJ databases">
        <title>The Agave Microbiome: Exploring the role of microbial communities in plant adaptations to desert environments.</title>
        <authorList>
            <person name="Partida-Martinez L.P."/>
        </authorList>
    </citation>
    <scope>NUCLEOTIDE SEQUENCE [LARGE SCALE GENOMIC DNA]</scope>
    <source>
        <strain evidence="1 2">AT3.9</strain>
    </source>
</reference>
<accession>A0A7W4VL30</accession>
<dbReference type="RefSeq" id="WP_183449863.1">
    <property type="nucleotide sequence ID" value="NZ_JACHWB010000002.1"/>
</dbReference>
<evidence type="ECO:0008006" key="3">
    <source>
        <dbReference type="Google" id="ProtNLM"/>
    </source>
</evidence>
<dbReference type="Proteomes" id="UP000532010">
    <property type="component" value="Unassembled WGS sequence"/>
</dbReference>
<protein>
    <recommendedName>
        <fullName evidence="3">Phasin domain-containing protein</fullName>
    </recommendedName>
</protein>
<gene>
    <name evidence="1" type="ORF">FHR70_002160</name>
</gene>
<proteinExistence type="predicted"/>
<sequence length="167" mass="17510">MAEAKKPRAKSATKAASPELKADLIELAAAPATMALEAVTAAKPATQPKALEVEPVATEALFSSAKKQSDVFRQAVGEAVTASAKGALEVNGKIIDALNVQSSAALDLWRSAISPAPLPEALKAHSQATRQAYEVASAQWKDIAESTALWFTKSLEPLHSAIQRPGR</sequence>